<sequence length="258" mass="29198">MPHLLSSNGIRILTQKVLFFTVGVASVVIAVEFVVPLLLDVQSCLKPPYLYLLINIIILTITATSHFHQHDDQSHQSFGILDGVPWSFEQPQPPIEGVEDFDVRRSATIWNPPVPPPLVTSPFAQQKPTENIPDGGEENNFIDGHDMPVTKHLQKSVTFDNHRYSYGRLQAAETAVVSKKKNAVKKSATLKDRTNYDNKNHRLPSSPASGGKLRTVGSPSHDELNRRIEEFIKKFNDEMRLQRRESVKKQYRVGRKNN</sequence>
<gene>
    <name evidence="1" type="ORF">L1987_03421</name>
</gene>
<accession>A0ACB9KAN0</accession>
<reference evidence="2" key="1">
    <citation type="journal article" date="2022" name="Mol. Ecol. Resour.">
        <title>The genomes of chicory, endive, great burdock and yacon provide insights into Asteraceae palaeo-polyploidization history and plant inulin production.</title>
        <authorList>
            <person name="Fan W."/>
            <person name="Wang S."/>
            <person name="Wang H."/>
            <person name="Wang A."/>
            <person name="Jiang F."/>
            <person name="Liu H."/>
            <person name="Zhao H."/>
            <person name="Xu D."/>
            <person name="Zhang Y."/>
        </authorList>
    </citation>
    <scope>NUCLEOTIDE SEQUENCE [LARGE SCALE GENOMIC DNA]</scope>
    <source>
        <strain evidence="2">cv. Yunnan</strain>
    </source>
</reference>
<keyword evidence="2" id="KW-1185">Reference proteome</keyword>
<protein>
    <submittedName>
        <fullName evidence="1">Uncharacterized protein</fullName>
    </submittedName>
</protein>
<evidence type="ECO:0000313" key="1">
    <source>
        <dbReference type="EMBL" id="KAI3829301.1"/>
    </source>
</evidence>
<dbReference type="Proteomes" id="UP001056120">
    <property type="component" value="Linkage Group LG01"/>
</dbReference>
<dbReference type="EMBL" id="CM042018">
    <property type="protein sequence ID" value="KAI3829301.1"/>
    <property type="molecule type" value="Genomic_DNA"/>
</dbReference>
<reference evidence="1 2" key="2">
    <citation type="journal article" date="2022" name="Mol. Ecol. Resour.">
        <title>The genomes of chicory, endive, great burdock and yacon provide insights into Asteraceae paleo-polyploidization history and plant inulin production.</title>
        <authorList>
            <person name="Fan W."/>
            <person name="Wang S."/>
            <person name="Wang H."/>
            <person name="Wang A."/>
            <person name="Jiang F."/>
            <person name="Liu H."/>
            <person name="Zhao H."/>
            <person name="Xu D."/>
            <person name="Zhang Y."/>
        </authorList>
    </citation>
    <scope>NUCLEOTIDE SEQUENCE [LARGE SCALE GENOMIC DNA]</scope>
    <source>
        <strain evidence="2">cv. Yunnan</strain>
        <tissue evidence="1">Leaves</tissue>
    </source>
</reference>
<organism evidence="1 2">
    <name type="scientific">Smallanthus sonchifolius</name>
    <dbReference type="NCBI Taxonomy" id="185202"/>
    <lineage>
        <taxon>Eukaryota</taxon>
        <taxon>Viridiplantae</taxon>
        <taxon>Streptophyta</taxon>
        <taxon>Embryophyta</taxon>
        <taxon>Tracheophyta</taxon>
        <taxon>Spermatophyta</taxon>
        <taxon>Magnoliopsida</taxon>
        <taxon>eudicotyledons</taxon>
        <taxon>Gunneridae</taxon>
        <taxon>Pentapetalae</taxon>
        <taxon>asterids</taxon>
        <taxon>campanulids</taxon>
        <taxon>Asterales</taxon>
        <taxon>Asteraceae</taxon>
        <taxon>Asteroideae</taxon>
        <taxon>Heliantheae alliance</taxon>
        <taxon>Millerieae</taxon>
        <taxon>Smallanthus</taxon>
    </lineage>
</organism>
<name>A0ACB9KAN0_9ASTR</name>
<proteinExistence type="predicted"/>
<comment type="caution">
    <text evidence="1">The sequence shown here is derived from an EMBL/GenBank/DDBJ whole genome shotgun (WGS) entry which is preliminary data.</text>
</comment>
<evidence type="ECO:0000313" key="2">
    <source>
        <dbReference type="Proteomes" id="UP001056120"/>
    </source>
</evidence>